<name>A0A1I3E191_9LACT</name>
<dbReference type="Gene3D" id="1.10.10.10">
    <property type="entry name" value="Winged helix-like DNA-binding domain superfamily/Winged helix DNA-binding domain"/>
    <property type="match status" value="1"/>
</dbReference>
<dbReference type="PROSITE" id="PS01117">
    <property type="entry name" value="HTH_MARR_1"/>
    <property type="match status" value="1"/>
</dbReference>
<keyword evidence="6" id="KW-1185">Reference proteome</keyword>
<evidence type="ECO:0000256" key="1">
    <source>
        <dbReference type="ARBA" id="ARBA00023015"/>
    </source>
</evidence>
<dbReference type="InterPro" id="IPR000835">
    <property type="entry name" value="HTH_MarR-typ"/>
</dbReference>
<organism evidence="5 6">
    <name type="scientific">Pisciglobus halotolerans</name>
    <dbReference type="NCBI Taxonomy" id="745365"/>
    <lineage>
        <taxon>Bacteria</taxon>
        <taxon>Bacillati</taxon>
        <taxon>Bacillota</taxon>
        <taxon>Bacilli</taxon>
        <taxon>Lactobacillales</taxon>
        <taxon>Carnobacteriaceae</taxon>
    </lineage>
</organism>
<dbReference type="PROSITE" id="PS50995">
    <property type="entry name" value="HTH_MARR_2"/>
    <property type="match status" value="1"/>
</dbReference>
<keyword evidence="2" id="KW-0238">DNA-binding</keyword>
<evidence type="ECO:0000256" key="2">
    <source>
        <dbReference type="ARBA" id="ARBA00023125"/>
    </source>
</evidence>
<dbReference type="PRINTS" id="PR00598">
    <property type="entry name" value="HTHMARR"/>
</dbReference>
<keyword evidence="1" id="KW-0805">Transcription regulation</keyword>
<dbReference type="EMBL" id="FOQE01000063">
    <property type="protein sequence ID" value="SFH92747.1"/>
    <property type="molecule type" value="Genomic_DNA"/>
</dbReference>
<dbReference type="RefSeq" id="WP_092093812.1">
    <property type="nucleotide sequence ID" value="NZ_FOQE01000063.1"/>
</dbReference>
<dbReference type="GO" id="GO:0003677">
    <property type="term" value="F:DNA binding"/>
    <property type="evidence" value="ECO:0007669"/>
    <property type="project" value="UniProtKB-KW"/>
</dbReference>
<dbReference type="Pfam" id="PF01047">
    <property type="entry name" value="MarR"/>
    <property type="match status" value="1"/>
</dbReference>
<dbReference type="AlphaFoldDB" id="A0A1I3E191"/>
<proteinExistence type="predicted"/>
<evidence type="ECO:0000259" key="4">
    <source>
        <dbReference type="PROSITE" id="PS50995"/>
    </source>
</evidence>
<dbReference type="SUPFAM" id="SSF46785">
    <property type="entry name" value="Winged helix' DNA-binding domain"/>
    <property type="match status" value="1"/>
</dbReference>
<evidence type="ECO:0000313" key="5">
    <source>
        <dbReference type="EMBL" id="SFH92747.1"/>
    </source>
</evidence>
<evidence type="ECO:0000313" key="6">
    <source>
        <dbReference type="Proteomes" id="UP000198668"/>
    </source>
</evidence>
<feature type="domain" description="HTH marR-type" evidence="4">
    <location>
        <begin position="7"/>
        <end position="139"/>
    </location>
</feature>
<gene>
    <name evidence="5" type="ORF">SAMN04489868_1638</name>
</gene>
<evidence type="ECO:0000256" key="3">
    <source>
        <dbReference type="ARBA" id="ARBA00023163"/>
    </source>
</evidence>
<reference evidence="5 6" key="1">
    <citation type="submission" date="2016-10" db="EMBL/GenBank/DDBJ databases">
        <authorList>
            <person name="de Groot N.N."/>
        </authorList>
    </citation>
    <scope>NUCLEOTIDE SEQUENCE [LARGE SCALE GENOMIC DNA]</scope>
    <source>
        <strain evidence="5 6">DSM 27630</strain>
    </source>
</reference>
<accession>A0A1I3E191</accession>
<protein>
    <submittedName>
        <fullName evidence="5">Transcriptional regulator, MarR family</fullName>
    </submittedName>
</protein>
<dbReference type="PANTHER" id="PTHR33164">
    <property type="entry name" value="TRANSCRIPTIONAL REGULATOR, MARR FAMILY"/>
    <property type="match status" value="1"/>
</dbReference>
<dbReference type="OrthoDB" id="9799747at2"/>
<dbReference type="InterPro" id="IPR036390">
    <property type="entry name" value="WH_DNA-bd_sf"/>
</dbReference>
<sequence length="145" mass="16981">MTENDPKIKALMSMIRTSQYIQDRLKSDLSVYHLNFTEYMVLELLFKEGDQPIQYIGRKLLLASSSITYVIDKLEKKGYVRRVPSSTDRRVIYIQMTNQGKQIREDISPNYVSSVRYLFEDYSVEELAQLTQFLDKIKGQPAVKK</sequence>
<keyword evidence="3" id="KW-0804">Transcription</keyword>
<dbReference type="PANTHER" id="PTHR33164:SF56">
    <property type="entry name" value="HTH-TYPE TRANSCRIPTIONAL REGULATOR MHQR"/>
    <property type="match status" value="1"/>
</dbReference>
<dbReference type="GO" id="GO:0006950">
    <property type="term" value="P:response to stress"/>
    <property type="evidence" value="ECO:0007669"/>
    <property type="project" value="TreeGrafter"/>
</dbReference>
<dbReference type="Proteomes" id="UP000198668">
    <property type="component" value="Unassembled WGS sequence"/>
</dbReference>
<dbReference type="SMART" id="SM00347">
    <property type="entry name" value="HTH_MARR"/>
    <property type="match status" value="1"/>
</dbReference>
<dbReference type="InterPro" id="IPR036388">
    <property type="entry name" value="WH-like_DNA-bd_sf"/>
</dbReference>
<dbReference type="GO" id="GO:0003700">
    <property type="term" value="F:DNA-binding transcription factor activity"/>
    <property type="evidence" value="ECO:0007669"/>
    <property type="project" value="InterPro"/>
</dbReference>
<dbReference type="InterPro" id="IPR023187">
    <property type="entry name" value="Tscrpt_reg_MarR-type_CS"/>
</dbReference>
<dbReference type="InterPro" id="IPR039422">
    <property type="entry name" value="MarR/SlyA-like"/>
</dbReference>